<feature type="domain" description="Ammonium transporter AmtB-like" evidence="9">
    <location>
        <begin position="87"/>
        <end position="385"/>
    </location>
</feature>
<evidence type="ECO:0000256" key="5">
    <source>
        <dbReference type="ARBA" id="ARBA00022989"/>
    </source>
</evidence>
<proteinExistence type="inferred from homology"/>
<feature type="transmembrane region" description="Helical" evidence="8">
    <location>
        <begin position="87"/>
        <end position="108"/>
    </location>
</feature>
<dbReference type="Pfam" id="PF00909">
    <property type="entry name" value="Ammonium_transp"/>
    <property type="match status" value="1"/>
</dbReference>
<dbReference type="InterPro" id="IPR001905">
    <property type="entry name" value="Ammonium_transpt"/>
</dbReference>
<keyword evidence="4 8" id="KW-0812">Transmembrane</keyword>
<evidence type="ECO:0000256" key="8">
    <source>
        <dbReference type="SAM" id="Phobius"/>
    </source>
</evidence>
<dbReference type="InterPro" id="IPR029020">
    <property type="entry name" value="Ammonium/urea_transptr"/>
</dbReference>
<organism evidence="10 11">
    <name type="scientific">Lagenidium giganteum</name>
    <dbReference type="NCBI Taxonomy" id="4803"/>
    <lineage>
        <taxon>Eukaryota</taxon>
        <taxon>Sar</taxon>
        <taxon>Stramenopiles</taxon>
        <taxon>Oomycota</taxon>
        <taxon>Peronosporomycetes</taxon>
        <taxon>Pythiales</taxon>
        <taxon>Pythiaceae</taxon>
    </lineage>
</organism>
<keyword evidence="3" id="KW-0813">Transport</keyword>
<evidence type="ECO:0000256" key="1">
    <source>
        <dbReference type="ARBA" id="ARBA00004141"/>
    </source>
</evidence>
<keyword evidence="7" id="KW-0924">Ammonia transport</keyword>
<dbReference type="InterPro" id="IPR024041">
    <property type="entry name" value="NH4_transpt_AmtB-like_dom"/>
</dbReference>
<dbReference type="SUPFAM" id="SSF111352">
    <property type="entry name" value="Ammonium transporter"/>
    <property type="match status" value="1"/>
</dbReference>
<name>A0AAV2Z0K7_9STRA</name>
<feature type="transmembrane region" description="Helical" evidence="8">
    <location>
        <begin position="279"/>
        <end position="298"/>
    </location>
</feature>
<dbReference type="PANTHER" id="PTHR43029">
    <property type="entry name" value="AMMONIUM TRANSPORTER MEP2"/>
    <property type="match status" value="1"/>
</dbReference>
<dbReference type="GO" id="GO:0008519">
    <property type="term" value="F:ammonium channel activity"/>
    <property type="evidence" value="ECO:0007669"/>
    <property type="project" value="InterPro"/>
</dbReference>
<evidence type="ECO:0000256" key="3">
    <source>
        <dbReference type="ARBA" id="ARBA00022448"/>
    </source>
</evidence>
<feature type="transmembrane region" description="Helical" evidence="8">
    <location>
        <begin position="21"/>
        <end position="39"/>
    </location>
</feature>
<feature type="non-terminal residue" evidence="10">
    <location>
        <position position="1"/>
    </location>
</feature>
<dbReference type="PROSITE" id="PS01219">
    <property type="entry name" value="AMMONIUM_TRANSP"/>
    <property type="match status" value="1"/>
</dbReference>
<dbReference type="Gene3D" id="1.10.3430.10">
    <property type="entry name" value="Ammonium transporter AmtB like domains"/>
    <property type="match status" value="1"/>
</dbReference>
<dbReference type="GO" id="GO:0005886">
    <property type="term" value="C:plasma membrane"/>
    <property type="evidence" value="ECO:0007669"/>
    <property type="project" value="TreeGrafter"/>
</dbReference>
<comment type="caution">
    <text evidence="10">The sequence shown here is derived from an EMBL/GenBank/DDBJ whole genome shotgun (WGS) entry which is preliminary data.</text>
</comment>
<dbReference type="PANTHER" id="PTHR43029:SF10">
    <property type="entry name" value="AMMONIUM TRANSPORTER MEP2"/>
    <property type="match status" value="1"/>
</dbReference>
<evidence type="ECO:0000313" key="11">
    <source>
        <dbReference type="Proteomes" id="UP001146120"/>
    </source>
</evidence>
<evidence type="ECO:0000256" key="4">
    <source>
        <dbReference type="ARBA" id="ARBA00022692"/>
    </source>
</evidence>
<accession>A0AAV2Z0K7</accession>
<keyword evidence="5 8" id="KW-1133">Transmembrane helix</keyword>
<feature type="transmembrane region" description="Helical" evidence="8">
    <location>
        <begin position="245"/>
        <end position="267"/>
    </location>
</feature>
<feature type="transmembrane region" description="Helical" evidence="8">
    <location>
        <begin position="369"/>
        <end position="402"/>
    </location>
</feature>
<protein>
    <recommendedName>
        <fullName evidence="9">Ammonium transporter AmtB-like domain-containing protein</fullName>
    </recommendedName>
</protein>
<reference evidence="10" key="1">
    <citation type="submission" date="2022-11" db="EMBL/GenBank/DDBJ databases">
        <authorList>
            <person name="Morgan W.R."/>
            <person name="Tartar A."/>
        </authorList>
    </citation>
    <scope>NUCLEOTIDE SEQUENCE</scope>
    <source>
        <strain evidence="10">ARSEF 373</strain>
    </source>
</reference>
<evidence type="ECO:0000256" key="7">
    <source>
        <dbReference type="ARBA" id="ARBA00023177"/>
    </source>
</evidence>
<comment type="subcellular location">
    <subcellularLocation>
        <location evidence="1">Membrane</location>
        <topology evidence="1">Multi-pass membrane protein</topology>
    </subcellularLocation>
</comment>
<dbReference type="EMBL" id="DAKRPA010000087">
    <property type="protein sequence ID" value="DAZ99249.1"/>
    <property type="molecule type" value="Genomic_DNA"/>
</dbReference>
<evidence type="ECO:0000259" key="9">
    <source>
        <dbReference type="Pfam" id="PF00909"/>
    </source>
</evidence>
<reference evidence="10" key="2">
    <citation type="journal article" date="2023" name="Microbiol Resour">
        <title>Decontamination and Annotation of the Draft Genome Sequence of the Oomycete Lagenidium giganteum ARSEF 373.</title>
        <authorList>
            <person name="Morgan W.R."/>
            <person name="Tartar A."/>
        </authorList>
    </citation>
    <scope>NUCLEOTIDE SEQUENCE</scope>
    <source>
        <strain evidence="10">ARSEF 373</strain>
    </source>
</reference>
<dbReference type="AlphaFoldDB" id="A0AAV2Z0K7"/>
<sequence>FPICQPAPQSYFLKSLAMAQLPLLLALTLVLTMTLAVATDDTADVVATNCTSVQYYDIVTKACVNYSSPQAKAAADLDARVDTGNTAWILTSSALVMVMTPGVAFFYAGLAGDSMASNTIMMAFVSMAVVSIQFFAFGYSVCFSEGLFQWTAFNAIGSAVSGVYGSKIPAMLHALYQTQFAMITPALRSGGIVGRMKFGTFILFTILWSSIVYTPLARWMWSSYLNSDYELGPYGWEAKMGSLDFAGGTVIHISSGFGALVAAIVVGKRYNHGESVRPHNVPLVMIGATLLWFGWFGFNAGSSGAADGIAAIAAINTHLAGCAGFLTWIAMERFIHQKIDPCGAASGAMAGLVAITPGCGYVYPWASLIFGVVGAITAFACVHLKNLVSASYSVVVTSLILMALKYTHREISGMDVCYHGGNAYGGSPPTKAAANPSLDNFGAMATPMLGLETSSNNSTRVSDAADNV</sequence>
<feature type="transmembrane region" description="Helical" evidence="8">
    <location>
        <begin position="310"/>
        <end position="330"/>
    </location>
</feature>
<keyword evidence="11" id="KW-1185">Reference proteome</keyword>
<feature type="transmembrane region" description="Helical" evidence="8">
    <location>
        <begin position="342"/>
        <end position="363"/>
    </location>
</feature>
<evidence type="ECO:0000313" key="10">
    <source>
        <dbReference type="EMBL" id="DAZ99249.1"/>
    </source>
</evidence>
<comment type="similarity">
    <text evidence="2">Belongs to the ammonia transporter channel (TC 1.A.11.2) family.</text>
</comment>
<feature type="transmembrane region" description="Helical" evidence="8">
    <location>
        <begin position="198"/>
        <end position="221"/>
    </location>
</feature>
<dbReference type="Proteomes" id="UP001146120">
    <property type="component" value="Unassembled WGS sequence"/>
</dbReference>
<evidence type="ECO:0000256" key="6">
    <source>
        <dbReference type="ARBA" id="ARBA00023136"/>
    </source>
</evidence>
<feature type="transmembrane region" description="Helical" evidence="8">
    <location>
        <begin position="120"/>
        <end position="141"/>
    </location>
</feature>
<evidence type="ECO:0000256" key="2">
    <source>
        <dbReference type="ARBA" id="ARBA00005887"/>
    </source>
</evidence>
<keyword evidence="6 8" id="KW-0472">Membrane</keyword>
<gene>
    <name evidence="10" type="ORF">N0F65_008116</name>
</gene>
<dbReference type="InterPro" id="IPR018047">
    <property type="entry name" value="Ammonium_transpt_CS"/>
</dbReference>